<dbReference type="PANTHER" id="PTHR11257">
    <property type="entry name" value="CHEMOSENSORY PROTEIN-RELATED"/>
    <property type="match status" value="1"/>
</dbReference>
<evidence type="ECO:0000256" key="1">
    <source>
        <dbReference type="SAM" id="SignalP"/>
    </source>
</evidence>
<evidence type="ECO:0000313" key="2">
    <source>
        <dbReference type="EMBL" id="AMA98182.1"/>
    </source>
</evidence>
<proteinExistence type="evidence at transcript level"/>
<reference evidence="2" key="1">
    <citation type="submission" date="2015-08" db="EMBL/GenBank/DDBJ databases">
        <title>Transcriptome-Based Identification and Expression Profiles of Chemosensory Genes in German Cockroach, Blattella germanica.</title>
        <authorList>
            <person name="Niu D.-J."/>
        </authorList>
    </citation>
    <scope>NUCLEOTIDE SEQUENCE</scope>
</reference>
<feature type="signal peptide" evidence="1">
    <location>
        <begin position="1"/>
        <end position="19"/>
    </location>
</feature>
<dbReference type="PANTHER" id="PTHR11257:SF13">
    <property type="entry name" value="GEO07322P1"/>
    <property type="match status" value="1"/>
</dbReference>
<protein>
    <submittedName>
        <fullName evidence="2">Chemosensory protein</fullName>
    </submittedName>
</protein>
<feature type="chain" id="PRO_5007142468" evidence="1">
    <location>
        <begin position="20"/>
        <end position="132"/>
    </location>
</feature>
<dbReference type="Gene3D" id="1.10.2080.10">
    <property type="entry name" value="Insect odorant-binding protein A10/Ejaculatory bulb-specific protein 3"/>
    <property type="match status" value="1"/>
</dbReference>
<name>A0A109ZT31_BLAGE</name>
<dbReference type="Pfam" id="PF03392">
    <property type="entry name" value="OS-D"/>
    <property type="match status" value="1"/>
</dbReference>
<dbReference type="SUPFAM" id="SSF100910">
    <property type="entry name" value="Chemosensory protein Csp2"/>
    <property type="match status" value="1"/>
</dbReference>
<organism evidence="2">
    <name type="scientific">Blattella germanica</name>
    <name type="common">German cockroach</name>
    <name type="synonym">Blatta germanica</name>
    <dbReference type="NCBI Taxonomy" id="6973"/>
    <lineage>
        <taxon>Eukaryota</taxon>
        <taxon>Metazoa</taxon>
        <taxon>Ecdysozoa</taxon>
        <taxon>Arthropoda</taxon>
        <taxon>Hexapoda</taxon>
        <taxon>Insecta</taxon>
        <taxon>Pterygota</taxon>
        <taxon>Neoptera</taxon>
        <taxon>Polyneoptera</taxon>
        <taxon>Dictyoptera</taxon>
        <taxon>Blattodea</taxon>
        <taxon>Blaberoidea</taxon>
        <taxon>Blattellidae</taxon>
        <taxon>Blattella</taxon>
    </lineage>
</organism>
<dbReference type="EMBL" id="KT381691">
    <property type="protein sequence ID" value="AMA98182.1"/>
    <property type="molecule type" value="mRNA"/>
</dbReference>
<keyword evidence="1" id="KW-0732">Signal</keyword>
<dbReference type="InterPro" id="IPR005055">
    <property type="entry name" value="A10/PebIII"/>
</dbReference>
<dbReference type="AlphaFoldDB" id="A0A109ZT31"/>
<sequence length="132" mass="15081">MKTLAIACLLVVAVTLAECARIRRDDKYTTRYDNINIDEILSNDRVLKNYIKCLLDQGPCTAEGSELKKTIPDALTTGCSKCNEKQKEAAKKVIKHLTEKKAEDWKKLEAKYDPEGIYESKYKKEYEDVKTS</sequence>
<dbReference type="InterPro" id="IPR036682">
    <property type="entry name" value="OS_D_A10/PebIII_sf"/>
</dbReference>
<accession>A0A109ZT31</accession>